<reference evidence="1" key="1">
    <citation type="submission" date="2022-07" db="EMBL/GenBank/DDBJ databases">
        <title>Genome Sequence of Lecanicillium saksenae.</title>
        <authorList>
            <person name="Buettner E."/>
        </authorList>
    </citation>
    <scope>NUCLEOTIDE SEQUENCE</scope>
    <source>
        <strain evidence="1">VT-O1</strain>
    </source>
</reference>
<dbReference type="EMBL" id="JANAKD010002732">
    <property type="protein sequence ID" value="KAJ3473003.1"/>
    <property type="molecule type" value="Genomic_DNA"/>
</dbReference>
<keyword evidence="2" id="KW-1185">Reference proteome</keyword>
<comment type="caution">
    <text evidence="1">The sequence shown here is derived from an EMBL/GenBank/DDBJ whole genome shotgun (WGS) entry which is preliminary data.</text>
</comment>
<sequence length="356" mass="40370">MRWRWHGFMFWDRQRVERIKQHPYFSEFATGWFRKAHGEMQLHGGVTFDFDLEDEPDSEDDLDSGDDLDAEDDLDSGDDLDAEDDLFAEDDPDLEYNPGLEHGPGLDCLLKRRGCDYQELKSCPSLAGYFATLAAAWTQVSALVFPRRDLPINRATCRLPLTRVRVNAFRARGINPNFLSPNNHLGMRNERNKAKEENSDSTEELLETKETNIHSMSSYKMNTLPAEIIAEILCKLAAFSDLRALSAAWLAYNMLGPVLRDAVFFVSEHGLEEESVKNGNQPYLRAVAAYEVLMHRAMLADIRSQISSTSVSYIYDTVTLFEKIIAMITKPVLGQLAALDAAAAGPLTVWEMRRFF</sequence>
<proteinExistence type="predicted"/>
<gene>
    <name evidence="1" type="ORF">NLG97_g10579</name>
</gene>
<protein>
    <submittedName>
        <fullName evidence="1">Uncharacterized protein</fullName>
    </submittedName>
</protein>
<evidence type="ECO:0000313" key="1">
    <source>
        <dbReference type="EMBL" id="KAJ3473003.1"/>
    </source>
</evidence>
<organism evidence="1 2">
    <name type="scientific">Lecanicillium saksenae</name>
    <dbReference type="NCBI Taxonomy" id="468837"/>
    <lineage>
        <taxon>Eukaryota</taxon>
        <taxon>Fungi</taxon>
        <taxon>Dikarya</taxon>
        <taxon>Ascomycota</taxon>
        <taxon>Pezizomycotina</taxon>
        <taxon>Sordariomycetes</taxon>
        <taxon>Hypocreomycetidae</taxon>
        <taxon>Hypocreales</taxon>
        <taxon>Cordycipitaceae</taxon>
        <taxon>Lecanicillium</taxon>
    </lineage>
</organism>
<name>A0ACC1QE78_9HYPO</name>
<dbReference type="Proteomes" id="UP001148737">
    <property type="component" value="Unassembled WGS sequence"/>
</dbReference>
<evidence type="ECO:0000313" key="2">
    <source>
        <dbReference type="Proteomes" id="UP001148737"/>
    </source>
</evidence>
<accession>A0ACC1QE78</accession>